<comment type="caution">
    <text evidence="2">The sequence shown here is derived from an EMBL/GenBank/DDBJ whole genome shotgun (WGS) entry which is preliminary data.</text>
</comment>
<name>A0A9Q1DMZ0_CONCO</name>
<gene>
    <name evidence="2" type="ORF">COCON_G00072240</name>
</gene>
<reference evidence="2" key="1">
    <citation type="journal article" date="2023" name="Science">
        <title>Genome structures resolve the early diversification of teleost fishes.</title>
        <authorList>
            <person name="Parey E."/>
            <person name="Louis A."/>
            <person name="Montfort J."/>
            <person name="Bouchez O."/>
            <person name="Roques C."/>
            <person name="Iampietro C."/>
            <person name="Lluch J."/>
            <person name="Castinel A."/>
            <person name="Donnadieu C."/>
            <person name="Desvignes T."/>
            <person name="Floi Bucao C."/>
            <person name="Jouanno E."/>
            <person name="Wen M."/>
            <person name="Mejri S."/>
            <person name="Dirks R."/>
            <person name="Jansen H."/>
            <person name="Henkel C."/>
            <person name="Chen W.J."/>
            <person name="Zahm M."/>
            <person name="Cabau C."/>
            <person name="Klopp C."/>
            <person name="Thompson A.W."/>
            <person name="Robinson-Rechavi M."/>
            <person name="Braasch I."/>
            <person name="Lecointre G."/>
            <person name="Bobe J."/>
            <person name="Postlethwait J.H."/>
            <person name="Berthelot C."/>
            <person name="Roest Crollius H."/>
            <person name="Guiguen Y."/>
        </authorList>
    </citation>
    <scope>NUCLEOTIDE SEQUENCE</scope>
    <source>
        <strain evidence="2">Concon-B</strain>
    </source>
</reference>
<accession>A0A9Q1DMZ0</accession>
<keyword evidence="3" id="KW-1185">Reference proteome</keyword>
<evidence type="ECO:0000313" key="3">
    <source>
        <dbReference type="Proteomes" id="UP001152803"/>
    </source>
</evidence>
<dbReference type="EMBL" id="JAFJMO010000005">
    <property type="protein sequence ID" value="KAJ8275472.1"/>
    <property type="molecule type" value="Genomic_DNA"/>
</dbReference>
<dbReference type="PANTHER" id="PTHR37341:SF1">
    <property type="entry name" value="PROTEIN INCA1"/>
    <property type="match status" value="1"/>
</dbReference>
<dbReference type="GO" id="GO:0005737">
    <property type="term" value="C:cytoplasm"/>
    <property type="evidence" value="ECO:0007669"/>
    <property type="project" value="TreeGrafter"/>
</dbReference>
<feature type="region of interest" description="Disordered" evidence="1">
    <location>
        <begin position="1"/>
        <end position="77"/>
    </location>
</feature>
<dbReference type="GO" id="GO:0030332">
    <property type="term" value="F:cyclin binding"/>
    <property type="evidence" value="ECO:0007669"/>
    <property type="project" value="TreeGrafter"/>
</dbReference>
<dbReference type="AlphaFoldDB" id="A0A9Q1DMZ0"/>
<protein>
    <submittedName>
        <fullName evidence="2">Uncharacterized protein</fullName>
    </submittedName>
</protein>
<evidence type="ECO:0000313" key="2">
    <source>
        <dbReference type="EMBL" id="KAJ8275472.1"/>
    </source>
</evidence>
<sequence>MFPPPAGRLGASGGGAGPAARERPFPVFREEVQDSAEVYCGAPPAPPPSYSPKPPSSTTRNSGIESSSGPAPSPSLSLCSSAVRAEERPGVEFGKDSLPTPSELIRRRRVRGGRVGGAQRGDVMQQGMATVLQHISDLKRRQSSIDQLKTERCWGFMAGSGAEEVGGARPADLLLGQRPPDPRTGTASFTTNLPLQNQQTEASAVRAEERPGGGVCKDSLPTPSELIRRRRVRGGRVGGAQRGDVMQQGMATVLQHISDLKRRQSSIDQLKTERCWGFMAGRGAEEVGGARPADLLLGQRPPDPRTGTASFTTNLPLQNQQIFGGGSDVMPSLAPGENPMMSFVMATANRQPHRGVCSPQLSHTEFWGFGSEE</sequence>
<dbReference type="PANTHER" id="PTHR37341">
    <property type="entry name" value="PROTEIN INCA1"/>
    <property type="match status" value="1"/>
</dbReference>
<feature type="compositionally biased region" description="Pro residues" evidence="1">
    <location>
        <begin position="43"/>
        <end position="55"/>
    </location>
</feature>
<proteinExistence type="predicted"/>
<dbReference type="GO" id="GO:0004861">
    <property type="term" value="F:cyclin-dependent protein serine/threonine kinase inhibitor activity"/>
    <property type="evidence" value="ECO:0007669"/>
    <property type="project" value="TreeGrafter"/>
</dbReference>
<dbReference type="GO" id="GO:0008285">
    <property type="term" value="P:negative regulation of cell population proliferation"/>
    <property type="evidence" value="ECO:0007669"/>
    <property type="project" value="TreeGrafter"/>
</dbReference>
<organism evidence="2 3">
    <name type="scientific">Conger conger</name>
    <name type="common">Conger eel</name>
    <name type="synonym">Muraena conger</name>
    <dbReference type="NCBI Taxonomy" id="82655"/>
    <lineage>
        <taxon>Eukaryota</taxon>
        <taxon>Metazoa</taxon>
        <taxon>Chordata</taxon>
        <taxon>Craniata</taxon>
        <taxon>Vertebrata</taxon>
        <taxon>Euteleostomi</taxon>
        <taxon>Actinopterygii</taxon>
        <taxon>Neopterygii</taxon>
        <taxon>Teleostei</taxon>
        <taxon>Anguilliformes</taxon>
        <taxon>Congridae</taxon>
        <taxon>Conger</taxon>
    </lineage>
</organism>
<dbReference type="InterPro" id="IPR026238">
    <property type="entry name" value="INCA1"/>
</dbReference>
<evidence type="ECO:0000256" key="1">
    <source>
        <dbReference type="SAM" id="MobiDB-lite"/>
    </source>
</evidence>
<feature type="compositionally biased region" description="Low complexity" evidence="1">
    <location>
        <begin position="66"/>
        <end position="77"/>
    </location>
</feature>
<dbReference type="Proteomes" id="UP001152803">
    <property type="component" value="Unassembled WGS sequence"/>
</dbReference>
<dbReference type="OrthoDB" id="9833817at2759"/>
<feature type="compositionally biased region" description="Basic and acidic residues" evidence="1">
    <location>
        <begin position="20"/>
        <end position="32"/>
    </location>
</feature>